<evidence type="ECO:0000259" key="11">
    <source>
        <dbReference type="SMART" id="SM00438"/>
    </source>
</evidence>
<evidence type="ECO:0000256" key="5">
    <source>
        <dbReference type="ARBA" id="ARBA00022771"/>
    </source>
</evidence>
<evidence type="ECO:0000256" key="10">
    <source>
        <dbReference type="SAM" id="MobiDB-lite"/>
    </source>
</evidence>
<feature type="compositionally biased region" description="Low complexity" evidence="10">
    <location>
        <begin position="52"/>
        <end position="65"/>
    </location>
</feature>
<feature type="domain" description="NF-X1-type" evidence="11">
    <location>
        <begin position="381"/>
        <end position="400"/>
    </location>
</feature>
<dbReference type="GO" id="GO:0008270">
    <property type="term" value="F:zinc ion binding"/>
    <property type="evidence" value="ECO:0007669"/>
    <property type="project" value="UniProtKB-KW"/>
</dbReference>
<keyword evidence="4" id="KW-0677">Repeat</keyword>
<feature type="domain" description="NF-X1-type" evidence="11">
    <location>
        <begin position="523"/>
        <end position="541"/>
    </location>
</feature>
<feature type="compositionally biased region" description="Pro residues" evidence="10">
    <location>
        <begin position="1"/>
        <end position="12"/>
    </location>
</feature>
<evidence type="ECO:0000256" key="7">
    <source>
        <dbReference type="ARBA" id="ARBA00023015"/>
    </source>
</evidence>
<evidence type="ECO:0000256" key="2">
    <source>
        <dbReference type="ARBA" id="ARBA00007269"/>
    </source>
</evidence>
<reference evidence="12 13" key="1">
    <citation type="submission" date="2019-05" db="EMBL/GenBank/DDBJ databases">
        <title>Emergence of the Ug99 lineage of the wheat stem rust pathogen through somatic hybridization.</title>
        <authorList>
            <person name="Li F."/>
            <person name="Upadhyaya N.M."/>
            <person name="Sperschneider J."/>
            <person name="Matny O."/>
            <person name="Nguyen-Phuc H."/>
            <person name="Mago R."/>
            <person name="Raley C."/>
            <person name="Miller M.E."/>
            <person name="Silverstein K.A.T."/>
            <person name="Henningsen E."/>
            <person name="Hirsch C.D."/>
            <person name="Visser B."/>
            <person name="Pretorius Z.A."/>
            <person name="Steffenson B.J."/>
            <person name="Schwessinger B."/>
            <person name="Dodds P.N."/>
            <person name="Figueroa M."/>
        </authorList>
    </citation>
    <scope>NUCLEOTIDE SEQUENCE [LARGE SCALE GENOMIC DNA]</scope>
    <source>
        <strain evidence="12">21-0</strain>
    </source>
</reference>
<keyword evidence="7" id="KW-0805">Transcription regulation</keyword>
<evidence type="ECO:0000313" key="13">
    <source>
        <dbReference type="Proteomes" id="UP000324748"/>
    </source>
</evidence>
<feature type="compositionally biased region" description="Acidic residues" evidence="10">
    <location>
        <begin position="1286"/>
        <end position="1297"/>
    </location>
</feature>
<comment type="caution">
    <text evidence="12">The sequence shown here is derived from an EMBL/GenBank/DDBJ whole genome shotgun (WGS) entry which is preliminary data.</text>
</comment>
<feature type="domain" description="NF-X1-type" evidence="11">
    <location>
        <begin position="802"/>
        <end position="824"/>
    </location>
</feature>
<evidence type="ECO:0000256" key="4">
    <source>
        <dbReference type="ARBA" id="ARBA00022737"/>
    </source>
</evidence>
<sequence length="1297" mass="142296">MSSQPQPQPQPTPNQGQQPAATPPITTTVPPTGVNTTNRKNSRNNRSRNNHSNRNGNGNGRNKTNQSTSSNPNNRSQRRPPINPNQSNQQHPQNHQYQPKPNNRQASPHLDHSNPPPSSNLTLNHSKLLGLQKPSRNDRRKAFGSKLTDETQQTASNQEPKKSTPLNPVDLSLLSLSARLIVELSSSTYDCSICISPIGPYNPIYHCPKCYAIFHLNCSIKWASCSVADTSAKALLLRDRDRIPCSEEALKGEWRCPGCQDRQIGQASIPKKYTCWCGKLENPTSRNNQHHQAGRKRSKIPHGCGKRCGKVAAEGCTHGCMEECHPGSCAPCPAVIKTKCHCQKTELAIRCSQLYTNSTYAGPMKSELLSCGQVCNAQLSCGLHSCEQICHQEKCEECTAIRQKSCYCGHLVLADQKCSDQVASHPFTPQPDPEKLTCVSKDGTEWLGEFACKDPCDWMYDCGIHPCQSTCHPHLVSTPPPCPFSPALANTCPCGATSLSDRQTCADPISTCHNPCGKMLASCGHACPKVCHLGPCGPCQSLVTTLCNCGKDKIVRRCTELEELKKLAILENEQKILSERQDPESVKALAIEYRCERPCRVLRHCGKHTCHRRCCPLSFLENVLQTGSKNKKSEAARHHEHEDTLGLHVCDLKCNKKLSCGLHSCQLQDHRGPCPTCLQASFDEWFCHCGATVIQPPVPCGTKIDCHAPCQRPPPSCGHPKPPHTCHEEPDCPPCPYLTEKACQCDKKKLVKNVRCSQPKVSCGTTCDNLLACGAHRCSRQCHSLGQCESCDRDCLKPRKHCGHGCQQKCHAPSACRTEEPCEATIEMQCECGRITQKIKCASCDSRPEGNQGRGLKCNDDCILAQRNLAVANALQITKPSSTESQALEDIQWNTRLLNFFGTHASFAKRMEEQLADFLKSELSPKSTSTKNSLIISPFSKLNQAFLLEFVTYYRIKPEIISQEPQFTVKLVKDSSSCLPRILLSEAHTNNPDTKKTSVFSASGVSLLRNSGSANGSSSGIGARELSVACSPNQILAIMFEGVFGYDHQSLTGLIKSALDSKNIGRKGNPIKFRLNWINDEDVLFRLSSSSSSSSSLTTKTKSDFEELEMIGKTLVVYFSHSESLEGQSNSARKKFYRSIVLVKVDLQEDYIDEGPEEKGLKVQKIERIGSPTVINPDSHQGWKSSSSSASNKKLHSKLFDHSQHPQHHTSSNRFSSLLSSSSTSVNRASAALHPFASTSTAVGSFSSGVISGGFNRPPIAVLAPSASTSHPTGARSNSKQKLHEEEDVVDDWETAV</sequence>
<feature type="compositionally biased region" description="Polar residues" evidence="10">
    <location>
        <begin position="1266"/>
        <end position="1280"/>
    </location>
</feature>
<evidence type="ECO:0000256" key="6">
    <source>
        <dbReference type="ARBA" id="ARBA00022833"/>
    </source>
</evidence>
<comment type="subcellular location">
    <subcellularLocation>
        <location evidence="1">Nucleus</location>
    </subcellularLocation>
</comment>
<dbReference type="SMART" id="SM00438">
    <property type="entry name" value="ZnF_NFX"/>
    <property type="match status" value="8"/>
</dbReference>
<feature type="domain" description="NF-X1-type" evidence="11">
    <location>
        <begin position="717"/>
        <end position="737"/>
    </location>
</feature>
<protein>
    <submittedName>
        <fullName evidence="12">FKBP12-associated protein</fullName>
    </submittedName>
</protein>
<dbReference type="GO" id="GO:0000981">
    <property type="term" value="F:DNA-binding transcription factor activity, RNA polymerase II-specific"/>
    <property type="evidence" value="ECO:0007669"/>
    <property type="project" value="TreeGrafter"/>
</dbReference>
<feature type="compositionally biased region" description="Low complexity" evidence="10">
    <location>
        <begin position="84"/>
        <end position="103"/>
    </location>
</feature>
<proteinExistence type="inferred from homology"/>
<keyword evidence="5" id="KW-0863">Zinc-finger</keyword>
<keyword evidence="3" id="KW-0479">Metal-binding</keyword>
<dbReference type="CDD" id="cd06008">
    <property type="entry name" value="NF-X1-zinc-finger"/>
    <property type="match status" value="4"/>
</dbReference>
<feature type="region of interest" description="Disordered" evidence="10">
    <location>
        <begin position="1"/>
        <end position="168"/>
    </location>
</feature>
<feature type="domain" description="NF-X1-type" evidence="11">
    <location>
        <begin position="316"/>
        <end position="334"/>
    </location>
</feature>
<feature type="region of interest" description="Disordered" evidence="10">
    <location>
        <begin position="1262"/>
        <end position="1297"/>
    </location>
</feature>
<evidence type="ECO:0000313" key="12">
    <source>
        <dbReference type="EMBL" id="KAA1112914.1"/>
    </source>
</evidence>
<dbReference type="PANTHER" id="PTHR12360">
    <property type="entry name" value="NUCLEAR TRANSCRIPTION FACTOR, X-BOX BINDING 1 NFX1"/>
    <property type="match status" value="1"/>
</dbReference>
<dbReference type="GO" id="GO:0000122">
    <property type="term" value="P:negative regulation of transcription by RNA polymerase II"/>
    <property type="evidence" value="ECO:0007669"/>
    <property type="project" value="TreeGrafter"/>
</dbReference>
<dbReference type="InterPro" id="IPR034078">
    <property type="entry name" value="NFX1_fam"/>
</dbReference>
<feature type="domain" description="NF-X1-type" evidence="11">
    <location>
        <begin position="773"/>
        <end position="793"/>
    </location>
</feature>
<evidence type="ECO:0000256" key="9">
    <source>
        <dbReference type="ARBA" id="ARBA00023242"/>
    </source>
</evidence>
<evidence type="ECO:0000256" key="8">
    <source>
        <dbReference type="ARBA" id="ARBA00023163"/>
    </source>
</evidence>
<keyword evidence="6" id="KW-0862">Zinc</keyword>
<keyword evidence="8" id="KW-0804">Transcription</keyword>
<organism evidence="12 13">
    <name type="scientific">Puccinia graminis f. sp. tritici</name>
    <dbReference type="NCBI Taxonomy" id="56615"/>
    <lineage>
        <taxon>Eukaryota</taxon>
        <taxon>Fungi</taxon>
        <taxon>Dikarya</taxon>
        <taxon>Basidiomycota</taxon>
        <taxon>Pucciniomycotina</taxon>
        <taxon>Pucciniomycetes</taxon>
        <taxon>Pucciniales</taxon>
        <taxon>Pucciniaceae</taxon>
        <taxon>Puccinia</taxon>
    </lineage>
</organism>
<dbReference type="Proteomes" id="UP000324748">
    <property type="component" value="Unassembled WGS sequence"/>
</dbReference>
<feature type="domain" description="NF-X1-type" evidence="11">
    <location>
        <begin position="462"/>
        <end position="494"/>
    </location>
</feature>
<dbReference type="InterPro" id="IPR000967">
    <property type="entry name" value="Znf_NFX1"/>
</dbReference>
<evidence type="ECO:0000256" key="3">
    <source>
        <dbReference type="ARBA" id="ARBA00022723"/>
    </source>
</evidence>
<gene>
    <name evidence="12" type="primary">FAP1_2</name>
    <name evidence="12" type="ORF">PGT21_015322</name>
</gene>
<accession>A0A5B0QIR3</accession>
<feature type="compositionally biased region" description="Polar residues" evidence="10">
    <location>
        <begin position="66"/>
        <end position="75"/>
    </location>
</feature>
<dbReference type="OrthoDB" id="6512771at2759"/>
<feature type="compositionally biased region" description="Low complexity" evidence="10">
    <location>
        <begin position="13"/>
        <end position="39"/>
    </location>
</feature>
<dbReference type="GO" id="GO:0000977">
    <property type="term" value="F:RNA polymerase II transcription regulatory region sequence-specific DNA binding"/>
    <property type="evidence" value="ECO:0007669"/>
    <property type="project" value="TreeGrafter"/>
</dbReference>
<dbReference type="PANTHER" id="PTHR12360:SF12">
    <property type="entry name" value="TRANSCRIPTIONAL REPRESSOR NF-X1"/>
    <property type="match status" value="1"/>
</dbReference>
<evidence type="ECO:0000256" key="1">
    <source>
        <dbReference type="ARBA" id="ARBA00004123"/>
    </source>
</evidence>
<feature type="compositionally biased region" description="Basic residues" evidence="10">
    <location>
        <begin position="40"/>
        <end position="51"/>
    </location>
</feature>
<feature type="domain" description="NF-X1-type" evidence="11">
    <location>
        <begin position="660"/>
        <end position="679"/>
    </location>
</feature>
<keyword evidence="9" id="KW-0539">Nucleus</keyword>
<dbReference type="EMBL" id="VSWC01000015">
    <property type="protein sequence ID" value="KAA1112914.1"/>
    <property type="molecule type" value="Genomic_DNA"/>
</dbReference>
<dbReference type="GO" id="GO:0005634">
    <property type="term" value="C:nucleus"/>
    <property type="evidence" value="ECO:0007669"/>
    <property type="project" value="UniProtKB-SubCell"/>
</dbReference>
<keyword evidence="13" id="KW-1185">Reference proteome</keyword>
<name>A0A5B0QIR3_PUCGR</name>
<comment type="similarity">
    <text evidence="2">Belongs to the NFX1 family.</text>
</comment>